<dbReference type="EMBL" id="MT141924">
    <property type="protein sequence ID" value="QJA72095.1"/>
    <property type="molecule type" value="Genomic_DNA"/>
</dbReference>
<feature type="transmembrane region" description="Helical" evidence="1">
    <location>
        <begin position="61"/>
        <end position="87"/>
    </location>
</feature>
<evidence type="ECO:0000256" key="1">
    <source>
        <dbReference type="SAM" id="Phobius"/>
    </source>
</evidence>
<proteinExistence type="predicted"/>
<keyword evidence="1" id="KW-1133">Transmembrane helix</keyword>
<evidence type="ECO:0000313" key="2">
    <source>
        <dbReference type="EMBL" id="QJA72095.1"/>
    </source>
</evidence>
<organism evidence="3">
    <name type="scientific">viral metagenome</name>
    <dbReference type="NCBI Taxonomy" id="1070528"/>
    <lineage>
        <taxon>unclassified sequences</taxon>
        <taxon>metagenomes</taxon>
        <taxon>organismal metagenomes</taxon>
    </lineage>
</organism>
<evidence type="ECO:0000313" key="3">
    <source>
        <dbReference type="EMBL" id="QJA94843.1"/>
    </source>
</evidence>
<dbReference type="AlphaFoldDB" id="A0A6M3LK06"/>
<reference evidence="3" key="1">
    <citation type="submission" date="2020-03" db="EMBL/GenBank/DDBJ databases">
        <title>The deep terrestrial virosphere.</title>
        <authorList>
            <person name="Holmfeldt K."/>
            <person name="Nilsson E."/>
            <person name="Simone D."/>
            <person name="Lopez-Fernandez M."/>
            <person name="Wu X."/>
            <person name="de Brujin I."/>
            <person name="Lundin D."/>
            <person name="Andersson A."/>
            <person name="Bertilsson S."/>
            <person name="Dopson M."/>
        </authorList>
    </citation>
    <scope>NUCLEOTIDE SEQUENCE</scope>
    <source>
        <strain evidence="2">MM415A02924</strain>
        <strain evidence="3">MM415B03718</strain>
    </source>
</reference>
<sequence>MDKMLINGFDAEVFQKKDADAQRWHLYERINDIFISINNREVETEKRIINYEKRFSRIEKFGVYGMAVVLFFMGVFIGTGIITWQTIEPVLAIAKKLPL</sequence>
<dbReference type="EMBL" id="MT143265">
    <property type="protein sequence ID" value="QJA94843.1"/>
    <property type="molecule type" value="Genomic_DNA"/>
</dbReference>
<name>A0A6M3LK06_9ZZZZ</name>
<accession>A0A6M3LK06</accession>
<gene>
    <name evidence="2" type="ORF">MM415A02924_0001</name>
    <name evidence="3" type="ORF">MM415B03718_0005</name>
</gene>
<keyword evidence="1" id="KW-0472">Membrane</keyword>
<keyword evidence="1" id="KW-0812">Transmembrane</keyword>
<protein>
    <submittedName>
        <fullName evidence="3">Uncharacterized protein</fullName>
    </submittedName>
</protein>